<dbReference type="Proteomes" id="UP000652477">
    <property type="component" value="Unassembled WGS sequence"/>
</dbReference>
<evidence type="ECO:0000256" key="1">
    <source>
        <dbReference type="ARBA" id="ARBA00022491"/>
    </source>
</evidence>
<proteinExistence type="predicted"/>
<protein>
    <submittedName>
        <fullName evidence="6">LacI family DNA-binding transcriptional regulator</fullName>
    </submittedName>
</protein>
<dbReference type="GO" id="GO:0000976">
    <property type="term" value="F:transcription cis-regulatory region binding"/>
    <property type="evidence" value="ECO:0007669"/>
    <property type="project" value="TreeGrafter"/>
</dbReference>
<keyword evidence="4" id="KW-0804">Transcription</keyword>
<keyword evidence="1" id="KW-0678">Repressor</keyword>
<dbReference type="PANTHER" id="PTHR30146:SF148">
    <property type="entry name" value="HTH-TYPE TRANSCRIPTIONAL REPRESSOR PURR-RELATED"/>
    <property type="match status" value="1"/>
</dbReference>
<dbReference type="CDD" id="cd01392">
    <property type="entry name" value="HTH_LacI"/>
    <property type="match status" value="1"/>
</dbReference>
<dbReference type="EMBL" id="JACOPF010000001">
    <property type="protein sequence ID" value="MBC5688303.1"/>
    <property type="molecule type" value="Genomic_DNA"/>
</dbReference>
<organism evidence="6 7">
    <name type="scientific">Mediterraneibacter hominis</name>
    <dbReference type="NCBI Taxonomy" id="2763054"/>
    <lineage>
        <taxon>Bacteria</taxon>
        <taxon>Bacillati</taxon>
        <taxon>Bacillota</taxon>
        <taxon>Clostridia</taxon>
        <taxon>Lachnospirales</taxon>
        <taxon>Lachnospiraceae</taxon>
        <taxon>Mediterraneibacter</taxon>
    </lineage>
</organism>
<accession>A0A923LGG7</accession>
<dbReference type="Pfam" id="PF00356">
    <property type="entry name" value="LacI"/>
    <property type="match status" value="1"/>
</dbReference>
<dbReference type="AlphaFoldDB" id="A0A923LGG7"/>
<evidence type="ECO:0000313" key="7">
    <source>
        <dbReference type="Proteomes" id="UP000652477"/>
    </source>
</evidence>
<dbReference type="InterPro" id="IPR028082">
    <property type="entry name" value="Peripla_BP_I"/>
</dbReference>
<dbReference type="SMART" id="SM00354">
    <property type="entry name" value="HTH_LACI"/>
    <property type="match status" value="1"/>
</dbReference>
<dbReference type="Gene3D" id="3.40.50.2300">
    <property type="match status" value="2"/>
</dbReference>
<evidence type="ECO:0000259" key="5">
    <source>
        <dbReference type="PROSITE" id="PS50932"/>
    </source>
</evidence>
<dbReference type="RefSeq" id="WP_186874927.1">
    <property type="nucleotide sequence ID" value="NZ_JACOPF010000001.1"/>
</dbReference>
<sequence>MNKERVTIQDIADALGLSRTTVSKALNGAPHMPEKTINNVLEMARKLNYKQFSYFNTADAPSIIPKKGGTFALFANYIPEHFHIATSIMASLEQEMRKYGYSLTIYMLNPDDVQSLHLPENFRLDQIDAILCIELFNKAYSEMVCSLGKPVLFFDSYYSPESSPLNANILLMESRCSTFRMMNEILSAQPLSKVGFIGDVCHCISFHERYEGFLNALNIRGIPFHESYCIKDEDHYFQEPLFLYDALRNMPELPELFFCANDLLAWKTIAALKQMGIQVSQDILICGFDDTLSLTPMDNTLTTVQTPSQEMGILATRIILNQIESPYLPPVTLYLNGKIKMRTSTLFR</sequence>
<feature type="domain" description="HTH lacI-type" evidence="5">
    <location>
        <begin position="6"/>
        <end position="50"/>
    </location>
</feature>
<evidence type="ECO:0000313" key="6">
    <source>
        <dbReference type="EMBL" id="MBC5688303.1"/>
    </source>
</evidence>
<dbReference type="InterPro" id="IPR000843">
    <property type="entry name" value="HTH_LacI"/>
</dbReference>
<keyword evidence="3 6" id="KW-0238">DNA-binding</keyword>
<dbReference type="InterPro" id="IPR046335">
    <property type="entry name" value="LacI/GalR-like_sensor"/>
</dbReference>
<evidence type="ECO:0000256" key="3">
    <source>
        <dbReference type="ARBA" id="ARBA00023125"/>
    </source>
</evidence>
<dbReference type="PROSITE" id="PS50932">
    <property type="entry name" value="HTH_LACI_2"/>
    <property type="match status" value="1"/>
</dbReference>
<gene>
    <name evidence="6" type="ORF">H8S37_05090</name>
</gene>
<evidence type="ECO:0000256" key="2">
    <source>
        <dbReference type="ARBA" id="ARBA00023015"/>
    </source>
</evidence>
<dbReference type="GO" id="GO:0003700">
    <property type="term" value="F:DNA-binding transcription factor activity"/>
    <property type="evidence" value="ECO:0007669"/>
    <property type="project" value="TreeGrafter"/>
</dbReference>
<dbReference type="PANTHER" id="PTHR30146">
    <property type="entry name" value="LACI-RELATED TRANSCRIPTIONAL REPRESSOR"/>
    <property type="match status" value="1"/>
</dbReference>
<dbReference type="Pfam" id="PF13377">
    <property type="entry name" value="Peripla_BP_3"/>
    <property type="match status" value="1"/>
</dbReference>
<keyword evidence="2" id="KW-0805">Transcription regulation</keyword>
<evidence type="ECO:0000256" key="4">
    <source>
        <dbReference type="ARBA" id="ARBA00023163"/>
    </source>
</evidence>
<dbReference type="SUPFAM" id="SSF47413">
    <property type="entry name" value="lambda repressor-like DNA-binding domains"/>
    <property type="match status" value="1"/>
</dbReference>
<name>A0A923LGG7_9FIRM</name>
<comment type="caution">
    <text evidence="6">The sequence shown here is derived from an EMBL/GenBank/DDBJ whole genome shotgun (WGS) entry which is preliminary data.</text>
</comment>
<dbReference type="Gene3D" id="1.10.260.40">
    <property type="entry name" value="lambda repressor-like DNA-binding domains"/>
    <property type="match status" value="1"/>
</dbReference>
<dbReference type="SUPFAM" id="SSF53822">
    <property type="entry name" value="Periplasmic binding protein-like I"/>
    <property type="match status" value="1"/>
</dbReference>
<keyword evidence="7" id="KW-1185">Reference proteome</keyword>
<reference evidence="6" key="1">
    <citation type="submission" date="2020-08" db="EMBL/GenBank/DDBJ databases">
        <title>Genome public.</title>
        <authorList>
            <person name="Liu C."/>
            <person name="Sun Q."/>
        </authorList>
    </citation>
    <scope>NUCLEOTIDE SEQUENCE</scope>
    <source>
        <strain evidence="6">NSJ-55</strain>
    </source>
</reference>
<dbReference type="InterPro" id="IPR010982">
    <property type="entry name" value="Lambda_DNA-bd_dom_sf"/>
</dbReference>